<evidence type="ECO:0000313" key="2">
    <source>
        <dbReference type="Proteomes" id="UP001179952"/>
    </source>
</evidence>
<dbReference type="Pfam" id="PF03321">
    <property type="entry name" value="GH3"/>
    <property type="match status" value="1"/>
</dbReference>
<comment type="caution">
    <text evidence="1">The sequence shown here is derived from an EMBL/GenBank/DDBJ whole genome shotgun (WGS) entry which is preliminary data.</text>
</comment>
<name>A0AAV9AHF6_ACOGR</name>
<dbReference type="PANTHER" id="PTHR31901:SF9">
    <property type="entry name" value="GH3 DOMAIN-CONTAINING PROTEIN"/>
    <property type="match status" value="1"/>
</dbReference>
<dbReference type="EMBL" id="JAUJYN010000009">
    <property type="protein sequence ID" value="KAK1263436.1"/>
    <property type="molecule type" value="Genomic_DNA"/>
</dbReference>
<protein>
    <submittedName>
        <fullName evidence="1">Indole-3-acetic acid-amido synthetase GH3.1</fullName>
    </submittedName>
</protein>
<reference evidence="1" key="1">
    <citation type="journal article" date="2023" name="Nat. Commun.">
        <title>Diploid and tetraploid genomes of Acorus and the evolution of monocots.</title>
        <authorList>
            <person name="Ma L."/>
            <person name="Liu K.W."/>
            <person name="Li Z."/>
            <person name="Hsiao Y.Y."/>
            <person name="Qi Y."/>
            <person name="Fu T."/>
            <person name="Tang G.D."/>
            <person name="Zhang D."/>
            <person name="Sun W.H."/>
            <person name="Liu D.K."/>
            <person name="Li Y."/>
            <person name="Chen G.Z."/>
            <person name="Liu X.D."/>
            <person name="Liao X.Y."/>
            <person name="Jiang Y.T."/>
            <person name="Yu X."/>
            <person name="Hao Y."/>
            <person name="Huang J."/>
            <person name="Zhao X.W."/>
            <person name="Ke S."/>
            <person name="Chen Y.Y."/>
            <person name="Wu W.L."/>
            <person name="Hsu J.L."/>
            <person name="Lin Y.F."/>
            <person name="Huang M.D."/>
            <person name="Li C.Y."/>
            <person name="Huang L."/>
            <person name="Wang Z.W."/>
            <person name="Zhao X."/>
            <person name="Zhong W.Y."/>
            <person name="Peng D.H."/>
            <person name="Ahmad S."/>
            <person name="Lan S."/>
            <person name="Zhang J.S."/>
            <person name="Tsai W.C."/>
            <person name="Van de Peer Y."/>
            <person name="Liu Z.J."/>
        </authorList>
    </citation>
    <scope>NUCLEOTIDE SEQUENCE</scope>
    <source>
        <strain evidence="1">SCP</strain>
    </source>
</reference>
<dbReference type="PANTHER" id="PTHR31901">
    <property type="entry name" value="GH3 DOMAIN-CONTAINING PROTEIN"/>
    <property type="match status" value="1"/>
</dbReference>
<keyword evidence="2" id="KW-1185">Reference proteome</keyword>
<dbReference type="Proteomes" id="UP001179952">
    <property type="component" value="Unassembled WGS sequence"/>
</dbReference>
<sequence>MLVMDVHVPRLDKGKGMHFLFVKSQARTPSGLIVQPVLTSYYKSKFFYDHPTAADPYNIYNSPIEVILYPDSYQSMWVEHVPTVPLRPCPPLLHPPHQRRLRPSFIRVIPFLENN</sequence>
<proteinExistence type="predicted"/>
<accession>A0AAV9AHF6</accession>
<dbReference type="InterPro" id="IPR004993">
    <property type="entry name" value="GH3"/>
</dbReference>
<reference evidence="1" key="2">
    <citation type="submission" date="2023-06" db="EMBL/GenBank/DDBJ databases">
        <authorList>
            <person name="Ma L."/>
            <person name="Liu K.-W."/>
            <person name="Li Z."/>
            <person name="Hsiao Y.-Y."/>
            <person name="Qi Y."/>
            <person name="Fu T."/>
            <person name="Tang G."/>
            <person name="Zhang D."/>
            <person name="Sun W.-H."/>
            <person name="Liu D.-K."/>
            <person name="Li Y."/>
            <person name="Chen G.-Z."/>
            <person name="Liu X.-D."/>
            <person name="Liao X.-Y."/>
            <person name="Jiang Y.-T."/>
            <person name="Yu X."/>
            <person name="Hao Y."/>
            <person name="Huang J."/>
            <person name="Zhao X.-W."/>
            <person name="Ke S."/>
            <person name="Chen Y.-Y."/>
            <person name="Wu W.-L."/>
            <person name="Hsu J.-L."/>
            <person name="Lin Y.-F."/>
            <person name="Huang M.-D."/>
            <person name="Li C.-Y."/>
            <person name="Huang L."/>
            <person name="Wang Z.-W."/>
            <person name="Zhao X."/>
            <person name="Zhong W.-Y."/>
            <person name="Peng D.-H."/>
            <person name="Ahmad S."/>
            <person name="Lan S."/>
            <person name="Zhang J.-S."/>
            <person name="Tsai W.-C."/>
            <person name="Van De Peer Y."/>
            <person name="Liu Z.-J."/>
        </authorList>
    </citation>
    <scope>NUCLEOTIDE SEQUENCE</scope>
    <source>
        <strain evidence="1">SCP</strain>
        <tissue evidence="1">Leaves</tissue>
    </source>
</reference>
<evidence type="ECO:0000313" key="1">
    <source>
        <dbReference type="EMBL" id="KAK1263436.1"/>
    </source>
</evidence>
<dbReference type="GO" id="GO:0005737">
    <property type="term" value="C:cytoplasm"/>
    <property type="evidence" value="ECO:0007669"/>
    <property type="project" value="TreeGrafter"/>
</dbReference>
<dbReference type="GO" id="GO:0010279">
    <property type="term" value="F:indole-3-acetic acid amido synthetase activity"/>
    <property type="evidence" value="ECO:0007669"/>
    <property type="project" value="TreeGrafter"/>
</dbReference>
<dbReference type="AlphaFoldDB" id="A0AAV9AHF6"/>
<gene>
    <name evidence="1" type="ORF">QJS04_geneDACA011925</name>
</gene>
<organism evidence="1 2">
    <name type="scientific">Acorus gramineus</name>
    <name type="common">Dwarf sweet flag</name>
    <dbReference type="NCBI Taxonomy" id="55184"/>
    <lineage>
        <taxon>Eukaryota</taxon>
        <taxon>Viridiplantae</taxon>
        <taxon>Streptophyta</taxon>
        <taxon>Embryophyta</taxon>
        <taxon>Tracheophyta</taxon>
        <taxon>Spermatophyta</taxon>
        <taxon>Magnoliopsida</taxon>
        <taxon>Liliopsida</taxon>
        <taxon>Acoraceae</taxon>
        <taxon>Acorus</taxon>
    </lineage>
</organism>